<dbReference type="PROSITE" id="PS51782">
    <property type="entry name" value="LYSM"/>
    <property type="match status" value="2"/>
</dbReference>
<dbReference type="InterPro" id="IPR036779">
    <property type="entry name" value="LysM_dom_sf"/>
</dbReference>
<reference evidence="2 3" key="1">
    <citation type="journal article" date="2016" name="Nat. Commun.">
        <title>Thousands of microbial genomes shed light on interconnected biogeochemical processes in an aquifer system.</title>
        <authorList>
            <person name="Anantharaman K."/>
            <person name="Brown C.T."/>
            <person name="Hug L.A."/>
            <person name="Sharon I."/>
            <person name="Castelle C.J."/>
            <person name="Probst A.J."/>
            <person name="Thomas B.C."/>
            <person name="Singh A."/>
            <person name="Wilkins M.J."/>
            <person name="Karaoz U."/>
            <person name="Brodie E.L."/>
            <person name="Williams K.H."/>
            <person name="Hubbard S.S."/>
            <person name="Banfield J.F."/>
        </authorList>
    </citation>
    <scope>NUCLEOTIDE SEQUENCE [LARGE SCALE GENOMIC DNA]</scope>
</reference>
<accession>A0A1F7GAS6</accession>
<dbReference type="Proteomes" id="UP000178372">
    <property type="component" value="Unassembled WGS sequence"/>
</dbReference>
<dbReference type="PANTHER" id="PTHR21666:SF270">
    <property type="entry name" value="MUREIN HYDROLASE ACTIVATOR ENVC"/>
    <property type="match status" value="1"/>
</dbReference>
<dbReference type="InterPro" id="IPR011055">
    <property type="entry name" value="Dup_hybrid_motif"/>
</dbReference>
<dbReference type="SMART" id="SM00257">
    <property type="entry name" value="LysM"/>
    <property type="match status" value="2"/>
</dbReference>
<protein>
    <recommendedName>
        <fullName evidence="1">LysM domain-containing protein</fullName>
    </recommendedName>
</protein>
<dbReference type="InterPro" id="IPR016047">
    <property type="entry name" value="M23ase_b-sheet_dom"/>
</dbReference>
<dbReference type="Gene3D" id="2.70.70.10">
    <property type="entry name" value="Glucose Permease (Domain IIA)"/>
    <property type="match status" value="1"/>
</dbReference>
<dbReference type="CDD" id="cd00118">
    <property type="entry name" value="LysM"/>
    <property type="match status" value="2"/>
</dbReference>
<dbReference type="CDD" id="cd12797">
    <property type="entry name" value="M23_peptidase"/>
    <property type="match status" value="1"/>
</dbReference>
<dbReference type="PANTHER" id="PTHR21666">
    <property type="entry name" value="PEPTIDASE-RELATED"/>
    <property type="match status" value="1"/>
</dbReference>
<gene>
    <name evidence="2" type="ORF">A2690_00935</name>
</gene>
<evidence type="ECO:0000313" key="2">
    <source>
        <dbReference type="EMBL" id="OGK16003.1"/>
    </source>
</evidence>
<evidence type="ECO:0000313" key="3">
    <source>
        <dbReference type="Proteomes" id="UP000178372"/>
    </source>
</evidence>
<dbReference type="GO" id="GO:0004222">
    <property type="term" value="F:metalloendopeptidase activity"/>
    <property type="evidence" value="ECO:0007669"/>
    <property type="project" value="TreeGrafter"/>
</dbReference>
<dbReference type="InterPro" id="IPR018392">
    <property type="entry name" value="LysM"/>
</dbReference>
<dbReference type="AlphaFoldDB" id="A0A1F7GAS6"/>
<name>A0A1F7GAS6_9BACT</name>
<dbReference type="SUPFAM" id="SSF54106">
    <property type="entry name" value="LysM domain"/>
    <property type="match status" value="2"/>
</dbReference>
<dbReference type="Gene3D" id="3.10.350.10">
    <property type="entry name" value="LysM domain"/>
    <property type="match status" value="2"/>
</dbReference>
<proteinExistence type="predicted"/>
<organism evidence="2 3">
    <name type="scientific">Candidatus Roizmanbacteria bacterium RIFCSPHIGHO2_01_FULL_39_12b</name>
    <dbReference type="NCBI Taxonomy" id="1802030"/>
    <lineage>
        <taxon>Bacteria</taxon>
        <taxon>Candidatus Roizmaniibacteriota</taxon>
    </lineage>
</organism>
<dbReference type="InterPro" id="IPR050570">
    <property type="entry name" value="Cell_wall_metabolism_enzyme"/>
</dbReference>
<dbReference type="Pfam" id="PF01551">
    <property type="entry name" value="Peptidase_M23"/>
    <property type="match status" value="1"/>
</dbReference>
<dbReference type="EMBL" id="MFZF01000022">
    <property type="protein sequence ID" value="OGK16003.1"/>
    <property type="molecule type" value="Genomic_DNA"/>
</dbReference>
<evidence type="ECO:0000259" key="1">
    <source>
        <dbReference type="PROSITE" id="PS51782"/>
    </source>
</evidence>
<sequence length="358" mass="39882">MNTAQSSIEEFKEFLAFFWDFIKTKIIRVGVRFEKTKDIIVAFLIVKRGKYSQSFLNTSFLVLVSATMIGGPIIAENNPFISEYFSNTAEQQSTFEADIYSMPFRTEYSKKAREMFDYEVKGGETLTTIADKFDISIDTIKWANNLSSDTIKPGQKLRILPVTGVAHTVKPGDTIYAIAKRYKVDAQVIVNWQFNDFADLDTFALEPGTVLMVPEGVIETAPAGPRRRAVPKFYATRPGGGRFIWPTNGSISQYPIWYHMALDISNRSLPPVVAADSGTVVLTAQLRYGYGNHIIIDHGDGFRTLYAHLSQINVSNGQKVSQGQVIGVVGSTGRSTGPHLHFEVRQGGTLLNPSQYLR</sequence>
<feature type="domain" description="LysM" evidence="1">
    <location>
        <begin position="165"/>
        <end position="213"/>
    </location>
</feature>
<comment type="caution">
    <text evidence="2">The sequence shown here is derived from an EMBL/GenBank/DDBJ whole genome shotgun (WGS) entry which is preliminary data.</text>
</comment>
<dbReference type="Pfam" id="PF01476">
    <property type="entry name" value="LysM"/>
    <property type="match status" value="2"/>
</dbReference>
<dbReference type="SUPFAM" id="SSF51261">
    <property type="entry name" value="Duplicated hybrid motif"/>
    <property type="match status" value="1"/>
</dbReference>
<feature type="domain" description="LysM" evidence="1">
    <location>
        <begin position="116"/>
        <end position="159"/>
    </location>
</feature>